<dbReference type="PROSITE" id="PS50025">
    <property type="entry name" value="LAM_G_DOMAIN"/>
    <property type="match status" value="3"/>
</dbReference>
<feature type="domain" description="EGF-like" evidence="10">
    <location>
        <begin position="482"/>
        <end position="518"/>
    </location>
</feature>
<dbReference type="PANTHER" id="PTHR15036">
    <property type="entry name" value="PIKACHURIN-LIKE PROTEIN"/>
    <property type="match status" value="1"/>
</dbReference>
<name>A0ABQ9FRL4_TEGGR</name>
<feature type="disulfide bond" evidence="4">
    <location>
        <begin position="486"/>
        <end position="496"/>
    </location>
</feature>
<dbReference type="SMART" id="SM00181">
    <property type="entry name" value="EGF"/>
    <property type="match status" value="2"/>
</dbReference>
<comment type="caution">
    <text evidence="11">The sequence shown here is derived from an EMBL/GenBank/DDBJ whole genome shotgun (WGS) entry which is preliminary data.</text>
</comment>
<proteinExistence type="predicted"/>
<evidence type="ECO:0000313" key="12">
    <source>
        <dbReference type="Proteomes" id="UP001217089"/>
    </source>
</evidence>
<keyword evidence="3 4" id="KW-1015">Disulfide bond</keyword>
<dbReference type="InterPro" id="IPR019775">
    <property type="entry name" value="WD40_repeat_CS"/>
</dbReference>
<feature type="domain" description="Laminin G" evidence="9">
    <location>
        <begin position="77"/>
        <end position="265"/>
    </location>
</feature>
<keyword evidence="2" id="KW-0677">Repeat</keyword>
<dbReference type="InterPro" id="IPR036322">
    <property type="entry name" value="WD40_repeat_dom_sf"/>
</dbReference>
<feature type="domain" description="Laminin G" evidence="9">
    <location>
        <begin position="705"/>
        <end position="886"/>
    </location>
</feature>
<evidence type="ECO:0000256" key="4">
    <source>
        <dbReference type="PROSITE-ProRule" id="PRU00076"/>
    </source>
</evidence>
<evidence type="ECO:0000313" key="11">
    <source>
        <dbReference type="EMBL" id="KAJ8319909.1"/>
    </source>
</evidence>
<dbReference type="SUPFAM" id="SSF49899">
    <property type="entry name" value="Concanavalin A-like lectins/glucanases"/>
    <property type="match status" value="5"/>
</dbReference>
<keyword evidence="4" id="KW-0245">EGF-like domain</keyword>
<dbReference type="EMBL" id="JARBDR010000141">
    <property type="protein sequence ID" value="KAJ8319909.1"/>
    <property type="molecule type" value="Genomic_DNA"/>
</dbReference>
<feature type="region of interest" description="Disordered" evidence="7">
    <location>
        <begin position="272"/>
        <end position="295"/>
    </location>
</feature>
<dbReference type="Proteomes" id="UP001217089">
    <property type="component" value="Unassembled WGS sequence"/>
</dbReference>
<feature type="compositionally biased region" description="Low complexity" evidence="7">
    <location>
        <begin position="1296"/>
        <end position="1311"/>
    </location>
</feature>
<organism evidence="11 12">
    <name type="scientific">Tegillarca granosa</name>
    <name type="common">Malaysian cockle</name>
    <name type="synonym">Anadara granosa</name>
    <dbReference type="NCBI Taxonomy" id="220873"/>
    <lineage>
        <taxon>Eukaryota</taxon>
        <taxon>Metazoa</taxon>
        <taxon>Spiralia</taxon>
        <taxon>Lophotrochozoa</taxon>
        <taxon>Mollusca</taxon>
        <taxon>Bivalvia</taxon>
        <taxon>Autobranchia</taxon>
        <taxon>Pteriomorphia</taxon>
        <taxon>Arcoida</taxon>
        <taxon>Arcoidea</taxon>
        <taxon>Arcidae</taxon>
        <taxon>Tegillarca</taxon>
    </lineage>
</organism>
<keyword evidence="12" id="KW-1185">Reference proteome</keyword>
<gene>
    <name evidence="11" type="ORF">KUTeg_001496</name>
</gene>
<evidence type="ECO:0000256" key="5">
    <source>
        <dbReference type="PROSITE-ProRule" id="PRU00122"/>
    </source>
</evidence>
<dbReference type="InterPro" id="IPR015943">
    <property type="entry name" value="WD40/YVTN_repeat-like_dom_sf"/>
</dbReference>
<reference evidence="11 12" key="1">
    <citation type="submission" date="2022-12" db="EMBL/GenBank/DDBJ databases">
        <title>Chromosome-level genome of Tegillarca granosa.</title>
        <authorList>
            <person name="Kim J."/>
        </authorList>
    </citation>
    <scope>NUCLEOTIDE SEQUENCE [LARGE SCALE GENOMIC DNA]</scope>
    <source>
        <strain evidence="11">Teg-2019</strain>
        <tissue evidence="11">Adductor muscle</tissue>
    </source>
</reference>
<feature type="domain" description="Laminin G" evidence="9">
    <location>
        <begin position="313"/>
        <end position="496"/>
    </location>
</feature>
<dbReference type="InterPro" id="IPR013320">
    <property type="entry name" value="ConA-like_dom_sf"/>
</dbReference>
<dbReference type="SMART" id="SM00320">
    <property type="entry name" value="WD40"/>
    <property type="match status" value="1"/>
</dbReference>
<dbReference type="CDD" id="cd00054">
    <property type="entry name" value="EGF_CA"/>
    <property type="match status" value="1"/>
</dbReference>
<dbReference type="Gene3D" id="2.130.10.10">
    <property type="entry name" value="YVTN repeat-like/Quinoprotein amine dehydrogenase"/>
    <property type="match status" value="2"/>
</dbReference>
<dbReference type="Gene3D" id="2.10.25.10">
    <property type="entry name" value="Laminin"/>
    <property type="match status" value="2"/>
</dbReference>
<dbReference type="Pfam" id="PF02210">
    <property type="entry name" value="Laminin_G_2"/>
    <property type="match status" value="4"/>
</dbReference>
<feature type="compositionally biased region" description="Low complexity" evidence="7">
    <location>
        <begin position="272"/>
        <end position="293"/>
    </location>
</feature>
<feature type="domain" description="EGF-like" evidence="10">
    <location>
        <begin position="889"/>
        <end position="927"/>
    </location>
</feature>
<dbReference type="InterPro" id="IPR001791">
    <property type="entry name" value="Laminin_G"/>
</dbReference>
<dbReference type="Gene3D" id="2.60.120.200">
    <property type="match status" value="4"/>
</dbReference>
<keyword evidence="1 6" id="KW-0853">WD repeat</keyword>
<dbReference type="PANTHER" id="PTHR15036:SF49">
    <property type="entry name" value="AXOTACTIN"/>
    <property type="match status" value="1"/>
</dbReference>
<dbReference type="Pfam" id="PF00400">
    <property type="entry name" value="WD40"/>
    <property type="match status" value="1"/>
</dbReference>
<feature type="signal peptide" evidence="8">
    <location>
        <begin position="1"/>
        <end position="36"/>
    </location>
</feature>
<evidence type="ECO:0000259" key="10">
    <source>
        <dbReference type="PROSITE" id="PS50026"/>
    </source>
</evidence>
<accession>A0ABQ9FRL4</accession>
<evidence type="ECO:0000256" key="7">
    <source>
        <dbReference type="SAM" id="MobiDB-lite"/>
    </source>
</evidence>
<feature type="chain" id="PRO_5047088311" description="Neurexin-1" evidence="8">
    <location>
        <begin position="37"/>
        <end position="1657"/>
    </location>
</feature>
<dbReference type="InterPro" id="IPR000742">
    <property type="entry name" value="EGF"/>
</dbReference>
<evidence type="ECO:0000259" key="9">
    <source>
        <dbReference type="PROSITE" id="PS50025"/>
    </source>
</evidence>
<feature type="disulfide bond" evidence="5">
    <location>
        <begin position="859"/>
        <end position="886"/>
    </location>
</feature>
<feature type="region of interest" description="Disordered" evidence="7">
    <location>
        <begin position="1295"/>
        <end position="1324"/>
    </location>
</feature>
<dbReference type="PROSITE" id="PS50026">
    <property type="entry name" value="EGF_3"/>
    <property type="match status" value="2"/>
</dbReference>
<evidence type="ECO:0000256" key="6">
    <source>
        <dbReference type="PROSITE-ProRule" id="PRU00221"/>
    </source>
</evidence>
<dbReference type="CDD" id="cd00110">
    <property type="entry name" value="LamG"/>
    <property type="match status" value="4"/>
</dbReference>
<evidence type="ECO:0000256" key="1">
    <source>
        <dbReference type="ARBA" id="ARBA00022574"/>
    </source>
</evidence>
<evidence type="ECO:0000256" key="8">
    <source>
        <dbReference type="SAM" id="SignalP"/>
    </source>
</evidence>
<evidence type="ECO:0000256" key="3">
    <source>
        <dbReference type="ARBA" id="ARBA00023157"/>
    </source>
</evidence>
<sequence length="1657" mass="180522">MYLKIENYNAFGDSKYLKMHWIIFFNFLLLLDVATSQLPPELSGAGSSGGAVSSGSTTNFFSTRRIRNSNIIRFDRAAYVGYEFTSYVTLYPEMFYQARNESLSFQFITNEANGLIWMDNGPDRVMYLAIKNIEQGKLCDGYLLFVIVYRDRAALQFLLRHQDLGDLNNFRWHTFKVQRFGRQLTFFIDQIMVRQVTLDFDIQFVITGGNVYLGGSPDTNGLTDGVISLGYDGALTDVIYEKWTSTTRIIYISLLTYIGSTHGNVTIIEPGRPVTPYPTTQRPQTPRTWWPPTTYIPPTRPTRPTIRVVTVITTISIIQRGHNIHIPGHLDLRSGGIIKFRFRTLEYRGLIFYTQRDVSDARFIACEIFDGKLYFVYNFGGGAQRIQISDTVVNTGEWQEIKMEFTQREVIFYLNGQPQRIPITSQERLSMYLDDGIYIGGVRDTVKLSWHLWNRHGDFVGCFGDLHAQFHIAGIQNGCVTLTKQCPSRPCIHGACYDSLIDYRCYCAGTGFTGDKCNQVAVIGGFQGNHYVTYYYSTTQITHTNDISVRFISPLSRAFLFQTFTDRDGGFIRAELVDGRVKVTIHLDGRTQEFYTGSNLNINEWHTLNIRRRANQLQLWMNKERPKRHNIRGENFYIYIDRINFGSVTDTGATIDGVGPNYIGYLQNIYFNDIDLFAELRRIPPSQINIIWIENEGQYGDLIYNPVTFMSHNVYSQLTPLRIGLTMRLTFKFKTKDLDGVLLFNKGTGGKFIGIELVDGYLRFAFNNGYKNSVTLLNKGSKLNDNQWHTFEVREIREGSSRYYEIRVDGARNSKRIPVVGSGTLDLIGPLYIGGLSEAMFSDQTVSNFLLSKQGFLGCMASVDLNGATPNLQLFASTPSLMSSGCVDIKGVCETPSPCFHDGICTPGLSTFVCDCKMTGWSGLLCNQYPNGLYFYKNGQMGILKYQLENLVDFQQDNIALAFMTYAEDGLLMRLDSGISSEFIEIYLEMELKQSDLIIKNLTMANITFLSLYVKEEVACLLLMDMKLHASIKYVYIGGFQDSSGSIMNAYNGIIGGTYWNEYGFVDLAYKTDSFIYIEGAGHVNPGGLGGTGPAGGAPDQVGIGGPGDLSGGGGTVLGPGGGGAAGTAARLTAAGGGPGPVSSVSGARAGAVAGTILGTGAFLASLMWALYKFKPGTGMFGAGKPPAGPSATPLTISPPSPTGAGAGAGSGAGATKVTVLNGSAGAGTDVVEGGGGGGSTGYSAFYSSSTATASGGGGAAGYDSATLRATGTFSNKGTSIGTPTATRAFLGSGGVNSSSYSYSDQKSSYGTSGRSGDFDTNEGDYDMANGIVATTGSGGAGGAGATSSKGYSSSTMTSSYSYQVQNVRTVKQNRDSVHQMVSYSGVSSGAVTPGAAGDEVRVDCCLMGADGRSVVTGSTLGPPQVWDMQTGELLRIMKGDTVGSTNLHLASNDRLLVGAVHADLEINEFSTRKGVTNKRLQIWDFTTGRPLDMGTEETCSALCTMSNPEKIVFGRSEKYGNGTSIIIWDLLGNQAIKEMFYDAPEITIIYNIIEPNTLRLDANTDCTVILPRDEAVTGLRNGDLVVWSLRTGQPSRQLLSSSGGHAHNKEVKAVALSDDSKYLVSASADRTLKIWDMQSERQINTLVGHTDEIQII</sequence>
<dbReference type="PROSITE" id="PS50294">
    <property type="entry name" value="WD_REPEATS_REGION"/>
    <property type="match status" value="1"/>
</dbReference>
<dbReference type="SUPFAM" id="SSF50978">
    <property type="entry name" value="WD40 repeat-like"/>
    <property type="match status" value="1"/>
</dbReference>
<dbReference type="PROSITE" id="PS00010">
    <property type="entry name" value="ASX_HYDROXYL"/>
    <property type="match status" value="1"/>
</dbReference>
<keyword evidence="8" id="KW-0732">Signal</keyword>
<dbReference type="PROSITE" id="PS00678">
    <property type="entry name" value="WD_REPEATS_1"/>
    <property type="match status" value="1"/>
</dbReference>
<feature type="repeat" description="WD" evidence="6">
    <location>
        <begin position="1605"/>
        <end position="1646"/>
    </location>
</feature>
<dbReference type="InterPro" id="IPR001680">
    <property type="entry name" value="WD40_rpt"/>
</dbReference>
<evidence type="ECO:0000256" key="2">
    <source>
        <dbReference type="ARBA" id="ARBA00022737"/>
    </source>
</evidence>
<dbReference type="InterPro" id="IPR050372">
    <property type="entry name" value="Neurexin-related_CASP"/>
</dbReference>
<comment type="caution">
    <text evidence="4">Lacks conserved residue(s) required for the propagation of feature annotation.</text>
</comment>
<protein>
    <recommendedName>
        <fullName evidence="13">Neurexin-1</fullName>
    </recommendedName>
</protein>
<dbReference type="PROSITE" id="PS50082">
    <property type="entry name" value="WD_REPEATS_2"/>
    <property type="match status" value="1"/>
</dbReference>
<dbReference type="SMART" id="SM00282">
    <property type="entry name" value="LamG"/>
    <property type="match status" value="4"/>
</dbReference>
<evidence type="ECO:0008006" key="13">
    <source>
        <dbReference type="Google" id="ProtNLM"/>
    </source>
</evidence>
<dbReference type="InterPro" id="IPR000152">
    <property type="entry name" value="EGF-type_Asp/Asn_hydroxyl_site"/>
</dbReference>